<dbReference type="InterPro" id="IPR037923">
    <property type="entry name" value="HTH-like"/>
</dbReference>
<accession>A0A7G5C0U4</accession>
<keyword evidence="3" id="KW-0804">Transcription</keyword>
<dbReference type="Gene3D" id="1.10.10.60">
    <property type="entry name" value="Homeodomain-like"/>
    <property type="match status" value="2"/>
</dbReference>
<dbReference type="InterPro" id="IPR018060">
    <property type="entry name" value="HTH_AraC"/>
</dbReference>
<dbReference type="Proteomes" id="UP000515679">
    <property type="component" value="Chromosome"/>
</dbReference>
<proteinExistence type="predicted"/>
<dbReference type="PANTHER" id="PTHR43280:SF28">
    <property type="entry name" value="HTH-TYPE TRANSCRIPTIONAL ACTIVATOR RHAS"/>
    <property type="match status" value="1"/>
</dbReference>
<dbReference type="InterPro" id="IPR009057">
    <property type="entry name" value="Homeodomain-like_sf"/>
</dbReference>
<dbReference type="EMBL" id="CP041969">
    <property type="protein sequence ID" value="QMV42828.1"/>
    <property type="molecule type" value="Genomic_DNA"/>
</dbReference>
<organism evidence="5 6">
    <name type="scientific">Cohnella cholangitidis</name>
    <dbReference type="NCBI Taxonomy" id="2598458"/>
    <lineage>
        <taxon>Bacteria</taxon>
        <taxon>Bacillati</taxon>
        <taxon>Bacillota</taxon>
        <taxon>Bacilli</taxon>
        <taxon>Bacillales</taxon>
        <taxon>Paenibacillaceae</taxon>
        <taxon>Cohnella</taxon>
    </lineage>
</organism>
<sequence>MSSSITTLSYLRPYAERYAYYKKQSTDLPCTIRPNPFKLRLHELFQSKEESGMTQILNGDRFFEPDFKIFLNRETEAFATPMHSHDFVELCLVLEGKGYQYIDECLLEVQKGDLFLLPVGTSHVFRPNSPDKASPLIILNCIFDLSVASRLQDWIPEQSELIRYLYAPARLEQRWFRHADKRGQFLSLFNQAYLEYSERPAGFQSMVTAILLQMLQLVHRVQLERNQEAVPHEAPRENIDDALYFIENHYSDRITLKSLADRSFMSVGHFQNQFKKATGQTFNHYIQHVRIQKCCQLLRTTDKSVQQSANEVGYSDMKFFHSLFRKITGSSPLQYRKV</sequence>
<dbReference type="Pfam" id="PF12833">
    <property type="entry name" value="HTH_18"/>
    <property type="match status" value="1"/>
</dbReference>
<gene>
    <name evidence="5" type="ORF">FPL14_17770</name>
</gene>
<keyword evidence="6" id="KW-1185">Reference proteome</keyword>
<reference evidence="5 6" key="1">
    <citation type="submission" date="2019-07" db="EMBL/GenBank/DDBJ databases">
        <authorList>
            <person name="Kim J.K."/>
            <person name="Cheong H.-M."/>
            <person name="Choi Y."/>
            <person name="Hwang K.J."/>
            <person name="Lee S."/>
            <person name="Choi C."/>
        </authorList>
    </citation>
    <scope>NUCLEOTIDE SEQUENCE [LARGE SCALE GENOMIC DNA]</scope>
    <source>
        <strain evidence="5 6">KS 22</strain>
    </source>
</reference>
<dbReference type="PANTHER" id="PTHR43280">
    <property type="entry name" value="ARAC-FAMILY TRANSCRIPTIONAL REGULATOR"/>
    <property type="match status" value="1"/>
</dbReference>
<evidence type="ECO:0000256" key="3">
    <source>
        <dbReference type="ARBA" id="ARBA00023163"/>
    </source>
</evidence>
<dbReference type="KEGG" id="cchl:FPL14_17770"/>
<keyword evidence="2" id="KW-0238">DNA-binding</keyword>
<dbReference type="PROSITE" id="PS01124">
    <property type="entry name" value="HTH_ARAC_FAMILY_2"/>
    <property type="match status" value="1"/>
</dbReference>
<dbReference type="InterPro" id="IPR014710">
    <property type="entry name" value="RmlC-like_jellyroll"/>
</dbReference>
<dbReference type="SUPFAM" id="SSF51215">
    <property type="entry name" value="Regulatory protein AraC"/>
    <property type="match status" value="1"/>
</dbReference>
<dbReference type="SUPFAM" id="SSF46689">
    <property type="entry name" value="Homeodomain-like"/>
    <property type="match status" value="2"/>
</dbReference>
<evidence type="ECO:0000256" key="2">
    <source>
        <dbReference type="ARBA" id="ARBA00023125"/>
    </source>
</evidence>
<dbReference type="Pfam" id="PF02311">
    <property type="entry name" value="AraC_binding"/>
    <property type="match status" value="1"/>
</dbReference>
<dbReference type="GO" id="GO:0043565">
    <property type="term" value="F:sequence-specific DNA binding"/>
    <property type="evidence" value="ECO:0007669"/>
    <property type="project" value="InterPro"/>
</dbReference>
<dbReference type="Gene3D" id="2.60.120.10">
    <property type="entry name" value="Jelly Rolls"/>
    <property type="match status" value="1"/>
</dbReference>
<feature type="domain" description="HTH araC/xylS-type" evidence="4">
    <location>
        <begin position="240"/>
        <end position="338"/>
    </location>
</feature>
<dbReference type="AlphaFoldDB" id="A0A7G5C0U4"/>
<dbReference type="GO" id="GO:0003700">
    <property type="term" value="F:DNA-binding transcription factor activity"/>
    <property type="evidence" value="ECO:0007669"/>
    <property type="project" value="InterPro"/>
</dbReference>
<dbReference type="InterPro" id="IPR003313">
    <property type="entry name" value="AraC-bd"/>
</dbReference>
<evidence type="ECO:0000313" key="6">
    <source>
        <dbReference type="Proteomes" id="UP000515679"/>
    </source>
</evidence>
<keyword evidence="1" id="KW-0805">Transcription regulation</keyword>
<evidence type="ECO:0000313" key="5">
    <source>
        <dbReference type="EMBL" id="QMV42828.1"/>
    </source>
</evidence>
<protein>
    <submittedName>
        <fullName evidence="5">Helix-turn-helix domain-containing protein</fullName>
    </submittedName>
</protein>
<evidence type="ECO:0000259" key="4">
    <source>
        <dbReference type="PROSITE" id="PS01124"/>
    </source>
</evidence>
<evidence type="ECO:0000256" key="1">
    <source>
        <dbReference type="ARBA" id="ARBA00023015"/>
    </source>
</evidence>
<name>A0A7G5C0U4_9BACL</name>
<dbReference type="SMART" id="SM00342">
    <property type="entry name" value="HTH_ARAC"/>
    <property type="match status" value="1"/>
</dbReference>